<organism evidence="6 7">
    <name type="scientific">Dyadobacter beijingensis</name>
    <dbReference type="NCBI Taxonomy" id="365489"/>
    <lineage>
        <taxon>Bacteria</taxon>
        <taxon>Pseudomonadati</taxon>
        <taxon>Bacteroidota</taxon>
        <taxon>Cytophagia</taxon>
        <taxon>Cytophagales</taxon>
        <taxon>Spirosomataceae</taxon>
        <taxon>Dyadobacter</taxon>
    </lineage>
</organism>
<dbReference type="InterPro" id="IPR011075">
    <property type="entry name" value="TetR_C"/>
</dbReference>
<evidence type="ECO:0000256" key="1">
    <source>
        <dbReference type="ARBA" id="ARBA00023015"/>
    </source>
</evidence>
<evidence type="ECO:0000259" key="5">
    <source>
        <dbReference type="PROSITE" id="PS50977"/>
    </source>
</evidence>
<feature type="domain" description="HTH tetR-type" evidence="5">
    <location>
        <begin position="7"/>
        <end position="67"/>
    </location>
</feature>
<name>A0ABQ2INB7_9BACT</name>
<dbReference type="PRINTS" id="PR00455">
    <property type="entry name" value="HTHTETR"/>
</dbReference>
<evidence type="ECO:0000256" key="2">
    <source>
        <dbReference type="ARBA" id="ARBA00023125"/>
    </source>
</evidence>
<accession>A0ABQ2INB7</accession>
<evidence type="ECO:0000313" key="6">
    <source>
        <dbReference type="EMBL" id="GGN13728.1"/>
    </source>
</evidence>
<dbReference type="PROSITE" id="PS50977">
    <property type="entry name" value="HTH_TETR_2"/>
    <property type="match status" value="1"/>
</dbReference>
<sequence length="204" mass="22873">MEKSKGEKTKNHIITKAAPIFNVKGISGTSVEEVLHAAKVTRGCLYSHFETKEDLAHASVDYMLQVLSDHRDHVLNKQQTAKGKIFAFMELEKNPLQSIFEGGCPLINLAAEADDTLPLINKKIRKYMDQLIEMLTGILEDGIRAGEFSEELIPEEYAMMMFDSLRGANVMCCVKNSTKPMQLVIKGFKRMLESYCLTPGIKTV</sequence>
<dbReference type="SUPFAM" id="SSF48498">
    <property type="entry name" value="Tetracyclin repressor-like, C-terminal domain"/>
    <property type="match status" value="1"/>
</dbReference>
<dbReference type="EMBL" id="BMLI01000004">
    <property type="protein sequence ID" value="GGN13728.1"/>
    <property type="molecule type" value="Genomic_DNA"/>
</dbReference>
<dbReference type="Pfam" id="PF16925">
    <property type="entry name" value="TetR_C_13"/>
    <property type="match status" value="1"/>
</dbReference>
<dbReference type="Proteomes" id="UP000632339">
    <property type="component" value="Unassembled WGS sequence"/>
</dbReference>
<evidence type="ECO:0000313" key="7">
    <source>
        <dbReference type="Proteomes" id="UP000632339"/>
    </source>
</evidence>
<dbReference type="InterPro" id="IPR036271">
    <property type="entry name" value="Tet_transcr_reg_TetR-rel_C_sf"/>
</dbReference>
<dbReference type="InterPro" id="IPR001647">
    <property type="entry name" value="HTH_TetR"/>
</dbReference>
<dbReference type="Pfam" id="PF00440">
    <property type="entry name" value="TetR_N"/>
    <property type="match status" value="1"/>
</dbReference>
<dbReference type="RefSeq" id="WP_019945444.1">
    <property type="nucleotide sequence ID" value="NZ_BMLI01000004.1"/>
</dbReference>
<dbReference type="InterPro" id="IPR009057">
    <property type="entry name" value="Homeodomain-like_sf"/>
</dbReference>
<dbReference type="SUPFAM" id="SSF46689">
    <property type="entry name" value="Homeodomain-like"/>
    <property type="match status" value="1"/>
</dbReference>
<dbReference type="InterPro" id="IPR023772">
    <property type="entry name" value="DNA-bd_HTH_TetR-type_CS"/>
</dbReference>
<dbReference type="PANTHER" id="PTHR47506">
    <property type="entry name" value="TRANSCRIPTIONAL REGULATORY PROTEIN"/>
    <property type="match status" value="1"/>
</dbReference>
<keyword evidence="1" id="KW-0805">Transcription regulation</keyword>
<proteinExistence type="predicted"/>
<dbReference type="Gene3D" id="1.10.357.10">
    <property type="entry name" value="Tetracycline Repressor, domain 2"/>
    <property type="match status" value="1"/>
</dbReference>
<comment type="caution">
    <text evidence="6">The sequence shown here is derived from an EMBL/GenBank/DDBJ whole genome shotgun (WGS) entry which is preliminary data.</text>
</comment>
<feature type="DNA-binding region" description="H-T-H motif" evidence="4">
    <location>
        <begin position="30"/>
        <end position="49"/>
    </location>
</feature>
<protein>
    <recommendedName>
        <fullName evidence="5">HTH tetR-type domain-containing protein</fullName>
    </recommendedName>
</protein>
<keyword evidence="3" id="KW-0804">Transcription</keyword>
<gene>
    <name evidence="6" type="ORF">GCM10010967_57380</name>
</gene>
<dbReference type="PANTHER" id="PTHR47506:SF3">
    <property type="entry name" value="HTH-TYPE TRANSCRIPTIONAL REGULATOR LMRA"/>
    <property type="match status" value="1"/>
</dbReference>
<keyword evidence="7" id="KW-1185">Reference proteome</keyword>
<evidence type="ECO:0000256" key="3">
    <source>
        <dbReference type="ARBA" id="ARBA00023163"/>
    </source>
</evidence>
<reference evidence="7" key="1">
    <citation type="journal article" date="2019" name="Int. J. Syst. Evol. Microbiol.">
        <title>The Global Catalogue of Microorganisms (GCM) 10K type strain sequencing project: providing services to taxonomists for standard genome sequencing and annotation.</title>
        <authorList>
            <consortium name="The Broad Institute Genomics Platform"/>
            <consortium name="The Broad Institute Genome Sequencing Center for Infectious Disease"/>
            <person name="Wu L."/>
            <person name="Ma J."/>
        </authorList>
    </citation>
    <scope>NUCLEOTIDE SEQUENCE [LARGE SCALE GENOMIC DNA]</scope>
    <source>
        <strain evidence="7">CGMCC 1.6375</strain>
    </source>
</reference>
<dbReference type="PROSITE" id="PS01081">
    <property type="entry name" value="HTH_TETR_1"/>
    <property type="match status" value="1"/>
</dbReference>
<evidence type="ECO:0000256" key="4">
    <source>
        <dbReference type="PROSITE-ProRule" id="PRU00335"/>
    </source>
</evidence>
<keyword evidence="2 4" id="KW-0238">DNA-binding</keyword>